<gene>
    <name evidence="2" type="ORF">MEDL_3112</name>
</gene>
<dbReference type="AlphaFoldDB" id="A0A8S3PVE4"/>
<evidence type="ECO:0000256" key="1">
    <source>
        <dbReference type="SAM" id="MobiDB-lite"/>
    </source>
</evidence>
<dbReference type="EMBL" id="CAJPWZ010000176">
    <property type="protein sequence ID" value="CAG2187644.1"/>
    <property type="molecule type" value="Genomic_DNA"/>
</dbReference>
<organism evidence="2 3">
    <name type="scientific">Mytilus edulis</name>
    <name type="common">Blue mussel</name>
    <dbReference type="NCBI Taxonomy" id="6550"/>
    <lineage>
        <taxon>Eukaryota</taxon>
        <taxon>Metazoa</taxon>
        <taxon>Spiralia</taxon>
        <taxon>Lophotrochozoa</taxon>
        <taxon>Mollusca</taxon>
        <taxon>Bivalvia</taxon>
        <taxon>Autobranchia</taxon>
        <taxon>Pteriomorphia</taxon>
        <taxon>Mytilida</taxon>
        <taxon>Mytiloidea</taxon>
        <taxon>Mytilidae</taxon>
        <taxon>Mytilinae</taxon>
        <taxon>Mytilus</taxon>
    </lineage>
</organism>
<feature type="region of interest" description="Disordered" evidence="1">
    <location>
        <begin position="265"/>
        <end position="301"/>
    </location>
</feature>
<comment type="caution">
    <text evidence="2">The sequence shown here is derived from an EMBL/GenBank/DDBJ whole genome shotgun (WGS) entry which is preliminary data.</text>
</comment>
<dbReference type="Proteomes" id="UP000683360">
    <property type="component" value="Unassembled WGS sequence"/>
</dbReference>
<name>A0A8S3PVE4_MYTED</name>
<accession>A0A8S3PVE4</accession>
<sequence length="301" mass="31990">MYLRQIEHTDASSPFKFRNYYDDPPFPDSLNKLETFFESENPPTTSPSNDPWGCSTSTSTTDGVPTSTSSDLQDIDLFCTKPASPVDKNAILGLFGNQPTMPPRFGAQSQAGLGAQPGAPLTVQTGFGQQGFGGSPAQQRFGVPTSQPGFGVPTFQPGYGSSAENPFRQSMEIFHLRPGFGGPAPNQTNPAKPWGAANSGMPAPTNDPFEEPVLAPTKIQGKGGRDSPKPPADAFGDLCQIKTKSADKTLKQLLAQQTVASKKPINELAKANQPQVQASSEDPFGTFDSFSLPDAANFKTT</sequence>
<reference evidence="2" key="1">
    <citation type="submission" date="2021-03" db="EMBL/GenBank/DDBJ databases">
        <authorList>
            <person name="Bekaert M."/>
        </authorList>
    </citation>
    <scope>NUCLEOTIDE SEQUENCE</scope>
</reference>
<evidence type="ECO:0000313" key="3">
    <source>
        <dbReference type="Proteomes" id="UP000683360"/>
    </source>
</evidence>
<protein>
    <submittedName>
        <fullName evidence="2">Uncharacterized protein</fullName>
    </submittedName>
</protein>
<keyword evidence="3" id="KW-1185">Reference proteome</keyword>
<dbReference type="OrthoDB" id="10422749at2759"/>
<feature type="compositionally biased region" description="Polar residues" evidence="1">
    <location>
        <begin position="41"/>
        <end position="71"/>
    </location>
</feature>
<feature type="region of interest" description="Disordered" evidence="1">
    <location>
        <begin position="35"/>
        <end position="71"/>
    </location>
</feature>
<evidence type="ECO:0000313" key="2">
    <source>
        <dbReference type="EMBL" id="CAG2187644.1"/>
    </source>
</evidence>
<proteinExistence type="predicted"/>